<dbReference type="InterPro" id="IPR016162">
    <property type="entry name" value="Ald_DH_N"/>
</dbReference>
<dbReference type="PANTHER" id="PTHR43570:SF16">
    <property type="entry name" value="ALDEHYDE DEHYDROGENASE TYPE III, ISOFORM Q"/>
    <property type="match status" value="1"/>
</dbReference>
<dbReference type="Proteomes" id="UP000694941">
    <property type="component" value="Unplaced"/>
</dbReference>
<dbReference type="InterPro" id="IPR029510">
    <property type="entry name" value="Ald_DH_CS_GLU"/>
</dbReference>
<evidence type="ECO:0000256" key="4">
    <source>
        <dbReference type="PROSITE-ProRule" id="PRU10007"/>
    </source>
</evidence>
<feature type="transmembrane region" description="Helical" evidence="6">
    <location>
        <begin position="498"/>
        <end position="519"/>
    </location>
</feature>
<accession>A0ABM1SUT4</accession>
<dbReference type="PANTHER" id="PTHR43570">
    <property type="entry name" value="ALDEHYDE DEHYDROGENASE"/>
    <property type="match status" value="1"/>
</dbReference>
<gene>
    <name evidence="9" type="primary">LOC106464028</name>
</gene>
<keyword evidence="2 3" id="KW-0560">Oxidoreductase</keyword>
<evidence type="ECO:0000256" key="6">
    <source>
        <dbReference type="SAM" id="Phobius"/>
    </source>
</evidence>
<dbReference type="RefSeq" id="XP_022247390.1">
    <property type="nucleotide sequence ID" value="XM_022391682.1"/>
</dbReference>
<dbReference type="Gene3D" id="3.40.605.10">
    <property type="entry name" value="Aldehyde Dehydrogenase, Chain A, domain 1"/>
    <property type="match status" value="1"/>
</dbReference>
<dbReference type="InterPro" id="IPR016161">
    <property type="entry name" value="Ald_DH/histidinol_DH"/>
</dbReference>
<dbReference type="SUPFAM" id="SSF53720">
    <property type="entry name" value="ALDH-like"/>
    <property type="match status" value="1"/>
</dbReference>
<dbReference type="InterPro" id="IPR016163">
    <property type="entry name" value="Ald_DH_C"/>
</dbReference>
<dbReference type="InterPro" id="IPR015590">
    <property type="entry name" value="Aldehyde_DH_dom"/>
</dbReference>
<keyword evidence="6" id="KW-0812">Transmembrane</keyword>
<evidence type="ECO:0000259" key="7">
    <source>
        <dbReference type="Pfam" id="PF00171"/>
    </source>
</evidence>
<proteinExistence type="inferred from homology"/>
<evidence type="ECO:0000256" key="3">
    <source>
        <dbReference type="PIRNR" id="PIRNR036492"/>
    </source>
</evidence>
<sequence>MYEKSKGAEEKQRTAGELSTQYISKIKMPSSYTEVIDKLQTKFKQGVTKPLDYRTQQLKALYRLCKENEDVLVKAMRDDLNKPYFESVICEIEFVRNDIRGMLINLEKWAQQEYTSKHILLTFDSSYIQREPYGVVLIIGTWNYPIQMTLSPLVGAIAAGNAAVVKPSEISPATARVLEELLPLYLDKDCYKVINGGVVETTELLKEKFDYIFYTGCSSVGKIIRDAANEHLTPCTLELGGKSPLFLDNEVDIEVACRRILWGKFINSGQTCVAPDYILCTEERQEEFIQVAKTILKEFFGENPHNSGDLARIVNKKHFKRLHKLMASGSVAIGGVCVEEELYISPTVLINVKASDTVMQEEIFGPILPIVPIADVDEAIRFINDRDKPLCLYVFSNNKNVVKQFLNNTSSGSCCVNDTVVHLSVDSLPFGGVGGSGMGRYHGKFSFDTFSHKKAVLIRNFIPLLEKLGALRYPPYTDKNMEKLLVLMKKRSNFFPKISYYTLVFLLGIITAVVVRLTFVASGLTKYLPHPFQ</sequence>
<protein>
    <recommendedName>
        <fullName evidence="3">Aldehyde dehydrogenase</fullName>
    </recommendedName>
</protein>
<feature type="domain" description="Aldehyde dehydrogenase" evidence="7">
    <location>
        <begin position="33"/>
        <end position="456"/>
    </location>
</feature>
<keyword evidence="6" id="KW-0472">Membrane</keyword>
<dbReference type="Gene3D" id="3.40.309.10">
    <property type="entry name" value="Aldehyde Dehydrogenase, Chain A, domain 2"/>
    <property type="match status" value="1"/>
</dbReference>
<dbReference type="PROSITE" id="PS00687">
    <property type="entry name" value="ALDEHYDE_DEHYDR_GLU"/>
    <property type="match status" value="1"/>
</dbReference>
<dbReference type="InterPro" id="IPR012394">
    <property type="entry name" value="Aldehyde_DH_NAD(P)"/>
</dbReference>
<evidence type="ECO:0000313" key="9">
    <source>
        <dbReference type="RefSeq" id="XP_022247390.1"/>
    </source>
</evidence>
<evidence type="ECO:0000256" key="1">
    <source>
        <dbReference type="ARBA" id="ARBA00009986"/>
    </source>
</evidence>
<reference evidence="9" key="1">
    <citation type="submission" date="2025-08" db="UniProtKB">
        <authorList>
            <consortium name="RefSeq"/>
        </authorList>
    </citation>
    <scope>IDENTIFICATION</scope>
    <source>
        <tissue evidence="9">Muscle</tissue>
    </source>
</reference>
<organism evidence="8 9">
    <name type="scientific">Limulus polyphemus</name>
    <name type="common">Atlantic horseshoe crab</name>
    <dbReference type="NCBI Taxonomy" id="6850"/>
    <lineage>
        <taxon>Eukaryota</taxon>
        <taxon>Metazoa</taxon>
        <taxon>Ecdysozoa</taxon>
        <taxon>Arthropoda</taxon>
        <taxon>Chelicerata</taxon>
        <taxon>Merostomata</taxon>
        <taxon>Xiphosura</taxon>
        <taxon>Limulidae</taxon>
        <taxon>Limulus</taxon>
    </lineage>
</organism>
<evidence type="ECO:0000313" key="8">
    <source>
        <dbReference type="Proteomes" id="UP000694941"/>
    </source>
</evidence>
<dbReference type="Pfam" id="PF00171">
    <property type="entry name" value="Aldedh"/>
    <property type="match status" value="1"/>
</dbReference>
<dbReference type="GeneID" id="106464028"/>
<keyword evidence="6" id="KW-1133">Transmembrane helix</keyword>
<keyword evidence="8" id="KW-1185">Reference proteome</keyword>
<evidence type="ECO:0000256" key="5">
    <source>
        <dbReference type="RuleBase" id="RU003345"/>
    </source>
</evidence>
<comment type="similarity">
    <text evidence="1 3 5">Belongs to the aldehyde dehydrogenase family.</text>
</comment>
<evidence type="ECO:0000256" key="2">
    <source>
        <dbReference type="ARBA" id="ARBA00023002"/>
    </source>
</evidence>
<dbReference type="PROSITE" id="PS00070">
    <property type="entry name" value="ALDEHYDE_DEHYDR_CYS"/>
    <property type="match status" value="1"/>
</dbReference>
<dbReference type="InterPro" id="IPR016160">
    <property type="entry name" value="Ald_DH_CS_CYS"/>
</dbReference>
<feature type="active site" evidence="4">
    <location>
        <position position="238"/>
    </location>
</feature>
<name>A0ABM1SUT4_LIMPO</name>
<dbReference type="PIRSF" id="PIRSF036492">
    <property type="entry name" value="ALDH"/>
    <property type="match status" value="1"/>
</dbReference>